<organism evidence="2 3">
    <name type="scientific">Oceaniradius stylonematis</name>
    <dbReference type="NCBI Taxonomy" id="2184161"/>
    <lineage>
        <taxon>Bacteria</taxon>
        <taxon>Pseudomonadati</taxon>
        <taxon>Pseudomonadota</taxon>
        <taxon>Alphaproteobacteria</taxon>
        <taxon>Hyphomicrobiales</taxon>
        <taxon>Ahrensiaceae</taxon>
        <taxon>Oceaniradius</taxon>
    </lineage>
</organism>
<dbReference type="Gene3D" id="3.50.50.60">
    <property type="entry name" value="FAD/NAD(P)-binding domain"/>
    <property type="match status" value="1"/>
</dbReference>
<name>A0A3A8A9J9_9HYPH</name>
<dbReference type="EMBL" id="QFWV02000007">
    <property type="protein sequence ID" value="RKF06585.1"/>
    <property type="molecule type" value="Genomic_DNA"/>
</dbReference>
<accession>A0A3A8A9J9</accession>
<protein>
    <submittedName>
        <fullName evidence="2">NAD/FAD-binding protein</fullName>
    </submittedName>
</protein>
<feature type="domain" description="Amine oxidase" evidence="1">
    <location>
        <begin position="24"/>
        <end position="286"/>
    </location>
</feature>
<dbReference type="AlphaFoldDB" id="A0A3A8A9J9"/>
<evidence type="ECO:0000313" key="3">
    <source>
        <dbReference type="Proteomes" id="UP000246132"/>
    </source>
</evidence>
<dbReference type="OrthoDB" id="20837at2"/>
<dbReference type="InterPro" id="IPR050464">
    <property type="entry name" value="Zeta_carotene_desat/Oxidored"/>
</dbReference>
<proteinExistence type="predicted"/>
<comment type="caution">
    <text evidence="2">The sequence shown here is derived from an EMBL/GenBank/DDBJ whole genome shotgun (WGS) entry which is preliminary data.</text>
</comment>
<dbReference type="Pfam" id="PF01593">
    <property type="entry name" value="Amino_oxidase"/>
    <property type="match status" value="1"/>
</dbReference>
<gene>
    <name evidence="2" type="ORF">DEM25_012635</name>
</gene>
<dbReference type="Gene3D" id="3.30.70.1990">
    <property type="match status" value="1"/>
</dbReference>
<dbReference type="InterPro" id="IPR002937">
    <property type="entry name" value="Amino_oxidase"/>
</dbReference>
<keyword evidence="3" id="KW-1185">Reference proteome</keyword>
<evidence type="ECO:0000259" key="1">
    <source>
        <dbReference type="Pfam" id="PF01593"/>
    </source>
</evidence>
<dbReference type="PANTHER" id="PTHR42923">
    <property type="entry name" value="PROTOPORPHYRINOGEN OXIDASE"/>
    <property type="match status" value="1"/>
</dbReference>
<dbReference type="SUPFAM" id="SSF51905">
    <property type="entry name" value="FAD/NAD(P)-binding domain"/>
    <property type="match status" value="1"/>
</dbReference>
<dbReference type="PANTHER" id="PTHR42923:SF17">
    <property type="entry name" value="AMINE OXIDASE DOMAIN-CONTAINING PROTEIN"/>
    <property type="match status" value="1"/>
</dbReference>
<sequence>MKPAPGQFSAAGQRKRVAIVGSGVSGVSAAWALSPVHDVTLFEAEGRAGGHTCTVDVDHDGTHIPVDVGFIVFNERNYPDLCALFDHLGIARETTNMSFSMSLDAGRREWCGQDYLTVFAQKRNLVSPSFLWMLREIFRFNKQARIDRDEGVLNRLSIGDYLRFRRFSRRFRDDYLIPMAAAIWSTPRIKMLDFPARSFVQFFENHRLLETRPPVWQTVSGGSRTYLEKLMAPLGDNVRTGAPVTRIERPATGGAIVQAKGGPAEHFDAVVLASHSDQTLAMLADADANEADILSAIPYKPNRVILHRDPSFMPKRPGAWAAWNYLRESGSGDGSEICVTYWMNRLQNIDPQYPLFVTLNPTREPAPGTIFGEWSFDHPQYDAAAFSAQARLPLIQGRRDTWFAGAWTGYGFHEDGLRSGLDAAEALGAVVPWRGDEAAGPDELPLPIAAE</sequence>
<reference evidence="2 3" key="1">
    <citation type="journal article" date="2018" name="Int. J. Syst. Bacteriol.">
        <title>Oceaniradius stylonemae gen. nov., sp. nov., isolated from a red alga, Stylonema cornu-cervi.</title>
        <authorList>
            <person name="Jeong S."/>
        </authorList>
    </citation>
    <scope>NUCLEOTIDE SEQUENCE [LARGE SCALE GENOMIC DNA]</scope>
    <source>
        <strain evidence="2 3">StC1</strain>
    </source>
</reference>
<dbReference type="InterPro" id="IPR036188">
    <property type="entry name" value="FAD/NAD-bd_sf"/>
</dbReference>
<dbReference type="Gene3D" id="1.10.405.20">
    <property type="match status" value="1"/>
</dbReference>
<dbReference type="GO" id="GO:0016491">
    <property type="term" value="F:oxidoreductase activity"/>
    <property type="evidence" value="ECO:0007669"/>
    <property type="project" value="InterPro"/>
</dbReference>
<dbReference type="Proteomes" id="UP000246132">
    <property type="component" value="Unassembled WGS sequence"/>
</dbReference>
<evidence type="ECO:0000313" key="2">
    <source>
        <dbReference type="EMBL" id="RKF06585.1"/>
    </source>
</evidence>